<keyword evidence="4" id="KW-1185">Reference proteome</keyword>
<dbReference type="InterPro" id="IPR011037">
    <property type="entry name" value="Pyrv_Knase-like_insert_dom_sf"/>
</dbReference>
<dbReference type="Proteomes" id="UP000316639">
    <property type="component" value="Unassembled WGS sequence"/>
</dbReference>
<dbReference type="OrthoDB" id="9793178at2"/>
<dbReference type="GO" id="GO:0030151">
    <property type="term" value="F:molybdenum ion binding"/>
    <property type="evidence" value="ECO:0007669"/>
    <property type="project" value="InterPro"/>
</dbReference>
<organism evidence="3 4">
    <name type="scientific">Lentzea tibetensis</name>
    <dbReference type="NCBI Taxonomy" id="2591470"/>
    <lineage>
        <taxon>Bacteria</taxon>
        <taxon>Bacillati</taxon>
        <taxon>Actinomycetota</taxon>
        <taxon>Actinomycetes</taxon>
        <taxon>Pseudonocardiales</taxon>
        <taxon>Pseudonocardiaceae</taxon>
        <taxon>Lentzea</taxon>
    </lineage>
</organism>
<sequence length="265" mass="27869">MHSLFHYPIKGCGGVAVPSSAVVPTGLVGDRMLMLVDAEGTFLSQRREPAMAAIRPSLAGSVLSVGDFSCPVVADGPQVPVRVHTWDGSGVDQGDLAAAYFSDVLGQAVRLVGVPPSLRRESFGSTPGLVGFADGHAVLITSLSSLDGLNERIVLRGGAGVPMDRFRPNVVVSGWAEAHTEDRVRRVTIGSVELGYARDCIRCAVPTVDQETGEKDGPEPTRTLASYRRHPDGGVAFGMKAAVIRPGELAVGDKVDVQEWGSAEI</sequence>
<protein>
    <submittedName>
        <fullName evidence="3">MOSC domain-containing protein</fullName>
    </submittedName>
</protein>
<feature type="domain" description="MOSC" evidence="2">
    <location>
        <begin position="109"/>
        <end position="258"/>
    </location>
</feature>
<dbReference type="PANTHER" id="PTHR14237">
    <property type="entry name" value="MOLYBDOPTERIN COFACTOR SULFURASE MOSC"/>
    <property type="match status" value="1"/>
</dbReference>
<dbReference type="PROSITE" id="PS51340">
    <property type="entry name" value="MOSC"/>
    <property type="match status" value="1"/>
</dbReference>
<dbReference type="SUPFAM" id="SSF50800">
    <property type="entry name" value="PK beta-barrel domain-like"/>
    <property type="match status" value="1"/>
</dbReference>
<dbReference type="SUPFAM" id="SSF141673">
    <property type="entry name" value="MOSC N-terminal domain-like"/>
    <property type="match status" value="1"/>
</dbReference>
<dbReference type="InterPro" id="IPR005303">
    <property type="entry name" value="MOCOS_middle"/>
</dbReference>
<name>A0A563EZN1_9PSEU</name>
<feature type="region of interest" description="Disordered" evidence="1">
    <location>
        <begin position="209"/>
        <end position="229"/>
    </location>
</feature>
<dbReference type="AlphaFoldDB" id="A0A563EZN1"/>
<gene>
    <name evidence="3" type="ORF">FKR81_08250</name>
</gene>
<evidence type="ECO:0000313" key="4">
    <source>
        <dbReference type="Proteomes" id="UP000316639"/>
    </source>
</evidence>
<dbReference type="InterPro" id="IPR005302">
    <property type="entry name" value="MoCF_Sase_C"/>
</dbReference>
<proteinExistence type="predicted"/>
<evidence type="ECO:0000259" key="2">
    <source>
        <dbReference type="PROSITE" id="PS51340"/>
    </source>
</evidence>
<dbReference type="Pfam" id="PF03476">
    <property type="entry name" value="MOSC_N"/>
    <property type="match status" value="1"/>
</dbReference>
<dbReference type="Pfam" id="PF03473">
    <property type="entry name" value="MOSC"/>
    <property type="match status" value="1"/>
</dbReference>
<evidence type="ECO:0000313" key="3">
    <source>
        <dbReference type="EMBL" id="TWP53176.1"/>
    </source>
</evidence>
<accession>A0A563EZN1</accession>
<evidence type="ECO:0000256" key="1">
    <source>
        <dbReference type="SAM" id="MobiDB-lite"/>
    </source>
</evidence>
<dbReference type="PANTHER" id="PTHR14237:SF19">
    <property type="entry name" value="MITOCHONDRIAL AMIDOXIME REDUCING COMPONENT 1"/>
    <property type="match status" value="1"/>
</dbReference>
<dbReference type="GO" id="GO:0030170">
    <property type="term" value="F:pyridoxal phosphate binding"/>
    <property type="evidence" value="ECO:0007669"/>
    <property type="project" value="InterPro"/>
</dbReference>
<comment type="caution">
    <text evidence="3">The sequence shown here is derived from an EMBL/GenBank/DDBJ whole genome shotgun (WGS) entry which is preliminary data.</text>
</comment>
<dbReference type="EMBL" id="VOBR01000004">
    <property type="protein sequence ID" value="TWP53176.1"/>
    <property type="molecule type" value="Genomic_DNA"/>
</dbReference>
<dbReference type="GO" id="GO:0003824">
    <property type="term" value="F:catalytic activity"/>
    <property type="evidence" value="ECO:0007669"/>
    <property type="project" value="InterPro"/>
</dbReference>
<reference evidence="3 4" key="1">
    <citation type="submission" date="2019-07" db="EMBL/GenBank/DDBJ databases">
        <title>Lentzea xizangensis sp. nov., isolated from Qinghai-Tibetan Plateau Soils.</title>
        <authorList>
            <person name="Huang J."/>
        </authorList>
    </citation>
    <scope>NUCLEOTIDE SEQUENCE [LARGE SCALE GENOMIC DNA]</scope>
    <source>
        <strain evidence="3 4">FXJ1.1311</strain>
    </source>
</reference>